<organism evidence="1 2">
    <name type="scientific">Faecalicoccus acidiformans</name>
    <dbReference type="NCBI Taxonomy" id="915173"/>
    <lineage>
        <taxon>Bacteria</taxon>
        <taxon>Bacillati</taxon>
        <taxon>Bacillota</taxon>
        <taxon>Erysipelotrichia</taxon>
        <taxon>Erysipelotrichales</taxon>
        <taxon>Erysipelotrichaceae</taxon>
        <taxon>Faecalicoccus</taxon>
    </lineage>
</organism>
<gene>
    <name evidence="1" type="ORF">H5982_02645</name>
</gene>
<accession>A0ABS2FM55</accession>
<dbReference type="RefSeq" id="WP_204684984.1">
    <property type="nucleotide sequence ID" value="NZ_JACJLU010000002.1"/>
</dbReference>
<protein>
    <recommendedName>
        <fullName evidence="3">Antitoxin</fullName>
    </recommendedName>
</protein>
<sequence>MKKIEIYLEDEDYKLLSHYKRKCHKTNNDVMNIVLDMLKMNKEFKSWLSTDLFTYIRSADYEWDNVGNFKDEFEKKQQYQYLKNLKEFYDSDF</sequence>
<reference evidence="1 2" key="1">
    <citation type="journal article" date="2021" name="Sci. Rep.">
        <title>The distribution of antibiotic resistance genes in chicken gut microbiota commensals.</title>
        <authorList>
            <person name="Juricova H."/>
            <person name="Matiasovicova J."/>
            <person name="Kubasova T."/>
            <person name="Cejkova D."/>
            <person name="Rychlik I."/>
        </authorList>
    </citation>
    <scope>NUCLEOTIDE SEQUENCE [LARGE SCALE GENOMIC DNA]</scope>
    <source>
        <strain evidence="1 2">An423</strain>
    </source>
</reference>
<evidence type="ECO:0008006" key="3">
    <source>
        <dbReference type="Google" id="ProtNLM"/>
    </source>
</evidence>
<proteinExistence type="predicted"/>
<dbReference type="EMBL" id="JACJLU010000002">
    <property type="protein sequence ID" value="MBM6831007.1"/>
    <property type="molecule type" value="Genomic_DNA"/>
</dbReference>
<evidence type="ECO:0000313" key="1">
    <source>
        <dbReference type="EMBL" id="MBM6831007.1"/>
    </source>
</evidence>
<evidence type="ECO:0000313" key="2">
    <source>
        <dbReference type="Proteomes" id="UP000775500"/>
    </source>
</evidence>
<dbReference type="Proteomes" id="UP000775500">
    <property type="component" value="Unassembled WGS sequence"/>
</dbReference>
<name>A0ABS2FM55_9FIRM</name>
<keyword evidence="2" id="KW-1185">Reference proteome</keyword>
<comment type="caution">
    <text evidence="1">The sequence shown here is derived from an EMBL/GenBank/DDBJ whole genome shotgun (WGS) entry which is preliminary data.</text>
</comment>